<evidence type="ECO:0000256" key="1">
    <source>
        <dbReference type="ARBA" id="ARBA00004141"/>
    </source>
</evidence>
<evidence type="ECO:0000313" key="8">
    <source>
        <dbReference type="Proteomes" id="UP000016714"/>
    </source>
</evidence>
<dbReference type="GO" id="GO:0016020">
    <property type="term" value="C:membrane"/>
    <property type="evidence" value="ECO:0007669"/>
    <property type="project" value="UniProtKB-SubCell"/>
</dbReference>
<dbReference type="GO" id="GO:0016874">
    <property type="term" value="F:ligase activity"/>
    <property type="evidence" value="ECO:0007669"/>
    <property type="project" value="UniProtKB-KW"/>
</dbReference>
<reference evidence="7 8" key="1">
    <citation type="journal article" date="2015" name="Genome Announc.">
        <title>Complete genome sequence of Vibrio alginolyticus ATCC 17749.</title>
        <authorList>
            <person name="Liu X.F."/>
            <person name="Cao Y."/>
            <person name="Zhang H.L."/>
            <person name="Chen Y.J."/>
            <person name="Hu C.J."/>
        </authorList>
    </citation>
    <scope>NUCLEOTIDE SEQUENCE [LARGE SCALE GENOMIC DNA]</scope>
    <source>
        <strain evidence="8">ATCC 17749 / DSM 2171 / NBRC 15630 / NCIMB 1903 / NCTC 12160 / XII-53</strain>
    </source>
</reference>
<feature type="transmembrane region" description="Helical" evidence="5">
    <location>
        <begin position="182"/>
        <end position="210"/>
    </location>
</feature>
<keyword evidence="3 5" id="KW-1133">Transmembrane helix</keyword>
<feature type="domain" description="O-antigen ligase-related" evidence="6">
    <location>
        <begin position="185"/>
        <end position="335"/>
    </location>
</feature>
<dbReference type="Pfam" id="PF04932">
    <property type="entry name" value="Wzy_C"/>
    <property type="match status" value="1"/>
</dbReference>
<feature type="transmembrane region" description="Helical" evidence="5">
    <location>
        <begin position="61"/>
        <end position="84"/>
    </location>
</feature>
<dbReference type="Proteomes" id="UP000016714">
    <property type="component" value="Chromosome 1"/>
</dbReference>
<name>A0A2I3CDX6_VIBAX</name>
<feature type="transmembrane region" description="Helical" evidence="5">
    <location>
        <begin position="90"/>
        <end position="109"/>
    </location>
</feature>
<keyword evidence="4 5" id="KW-0472">Membrane</keyword>
<protein>
    <submittedName>
        <fullName evidence="7">Lipid A core, O-antigen ligase family enzyme</fullName>
    </submittedName>
</protein>
<accession>A0A2I3CDX6</accession>
<gene>
    <name evidence="7" type="ORF">N646_2424</name>
</gene>
<dbReference type="InterPro" id="IPR051533">
    <property type="entry name" value="WaaL-like"/>
</dbReference>
<feature type="transmembrane region" description="Helical" evidence="5">
    <location>
        <begin position="29"/>
        <end position="49"/>
    </location>
</feature>
<organism evidence="7 8">
    <name type="scientific">Vibrio alginolyticus (strain ATCC 17749 / DSM 2171 / NBRC 15630 / NCIMB 1903 / NCTC 12160 / XII-53)</name>
    <dbReference type="NCBI Taxonomy" id="1219076"/>
    <lineage>
        <taxon>Bacteria</taxon>
        <taxon>Pseudomonadati</taxon>
        <taxon>Pseudomonadota</taxon>
        <taxon>Gammaproteobacteria</taxon>
        <taxon>Vibrionales</taxon>
        <taxon>Vibrionaceae</taxon>
        <taxon>Vibrio</taxon>
    </lineage>
</organism>
<sequence>MTTVLWGLLSLLWLLKTILVSYDSVAIGIIVPLIIDILVILFLVGGDHFRNTLNKGGIFKVLIYVNIFLIFSTAIGVIQGYSLLTSVSTYIRLVTCQCIFIFGCLSYSIPRVRKWFFVVVFLSVFIHLIAGALGPVLALGAEEIDGVVRYSGLAGKINILANFALFFAVLFYVYYDSSKSNLTLLAFLLSVFVVFVTGTVKNAIILILFISYLSLVKSNRKIIIIPLFFIIIVPIGIYIFQHTSISARVSEFVETGISINIEQGEKVGNSFNWRLMHWRLLLSDWFNEHFWFGTGLGHYVVLDALTTQSGITFDPHNDWIKFLLEFGFLGFLFFIYFLWRLLQFTFYLSNKDPLSKGVFYSLCASLIAMLSANVVYSLPIFYYFWALLGFSYYKGLTNNEDNSN</sequence>
<feature type="transmembrane region" description="Helical" evidence="5">
    <location>
        <begin position="322"/>
        <end position="339"/>
    </location>
</feature>
<keyword evidence="2 5" id="KW-0812">Transmembrane</keyword>
<comment type="subcellular location">
    <subcellularLocation>
        <location evidence="1">Membrane</location>
        <topology evidence="1">Multi-pass membrane protein</topology>
    </subcellularLocation>
</comment>
<evidence type="ECO:0000256" key="4">
    <source>
        <dbReference type="ARBA" id="ARBA00023136"/>
    </source>
</evidence>
<dbReference type="KEGG" id="vag:N646_2424"/>
<dbReference type="InterPro" id="IPR007016">
    <property type="entry name" value="O-antigen_ligase-rel_domated"/>
</dbReference>
<keyword evidence="7" id="KW-0436">Ligase</keyword>
<evidence type="ECO:0000256" key="5">
    <source>
        <dbReference type="SAM" id="Phobius"/>
    </source>
</evidence>
<dbReference type="AlphaFoldDB" id="A0A2I3CDX6"/>
<evidence type="ECO:0000313" key="7">
    <source>
        <dbReference type="EMBL" id="AGV18236.1"/>
    </source>
</evidence>
<feature type="transmembrane region" description="Helical" evidence="5">
    <location>
        <begin position="116"/>
        <end position="137"/>
    </location>
</feature>
<dbReference type="HOGENOM" id="CLU_681433_0_0_6"/>
<evidence type="ECO:0000256" key="3">
    <source>
        <dbReference type="ARBA" id="ARBA00022989"/>
    </source>
</evidence>
<proteinExistence type="predicted"/>
<feature type="transmembrane region" description="Helical" evidence="5">
    <location>
        <begin position="359"/>
        <end position="385"/>
    </location>
</feature>
<feature type="transmembrane region" description="Helical" evidence="5">
    <location>
        <begin position="157"/>
        <end position="175"/>
    </location>
</feature>
<feature type="transmembrane region" description="Helical" evidence="5">
    <location>
        <begin position="222"/>
        <end position="240"/>
    </location>
</feature>
<evidence type="ECO:0000259" key="6">
    <source>
        <dbReference type="Pfam" id="PF04932"/>
    </source>
</evidence>
<dbReference type="PANTHER" id="PTHR37422:SF13">
    <property type="entry name" value="LIPOPOLYSACCHARIDE BIOSYNTHESIS PROTEIN PA4999-RELATED"/>
    <property type="match status" value="1"/>
</dbReference>
<evidence type="ECO:0000256" key="2">
    <source>
        <dbReference type="ARBA" id="ARBA00022692"/>
    </source>
</evidence>
<dbReference type="RefSeq" id="WP_017820733.1">
    <property type="nucleotide sequence ID" value="NC_022349.1"/>
</dbReference>
<dbReference type="PANTHER" id="PTHR37422">
    <property type="entry name" value="TEICHURONIC ACID BIOSYNTHESIS PROTEIN TUAE"/>
    <property type="match status" value="1"/>
</dbReference>
<dbReference type="EMBL" id="CP006718">
    <property type="protein sequence ID" value="AGV18236.1"/>
    <property type="molecule type" value="Genomic_DNA"/>
</dbReference>